<dbReference type="InterPro" id="IPR025332">
    <property type="entry name" value="DUF4238"/>
</dbReference>
<reference evidence="1" key="1">
    <citation type="submission" date="2019-12" db="EMBL/GenBank/DDBJ databases">
        <title>Comparative genomics gives insights into the taxonomy of the Azoarcus-Aromatoleum group and reveals separate origins of nif in the plant-associated Azoarcus and non-plant-associated Aromatoleum sub-groups.</title>
        <authorList>
            <person name="Lafos M."/>
            <person name="Maluk M."/>
            <person name="Batista M."/>
            <person name="Junghare M."/>
            <person name="Carmona M."/>
            <person name="Faoro H."/>
            <person name="Cruz L.M."/>
            <person name="Battistoni F."/>
            <person name="De Souza E."/>
            <person name="Pedrosa F."/>
            <person name="Chen W.-M."/>
            <person name="Poole P.S."/>
            <person name="Dixon R.A."/>
            <person name="James E.K."/>
        </authorList>
    </citation>
    <scope>NUCLEOTIDE SEQUENCE</scope>
    <source>
        <strain evidence="1">LuFRes1</strain>
    </source>
</reference>
<comment type="caution">
    <text evidence="1">The sequence shown here is derived from an EMBL/GenBank/DDBJ whole genome shotgun (WGS) entry which is preliminary data.</text>
</comment>
<sequence length="315" mass="36889">MSKHKKQHFVPACYLKAWCDPEAPPMHKPYVWVFDRNGQNVRRKAPENIFHESDMYTTFGKNGERDLILEQGLSQLEMEFTRIRNSKINYGRDLTPDEHILLCAFTATAQARTPANREHQRKQWERPLRMMERMTEAVANMTPDTKERFIASQPPRSVNSKGSIGYEEVKQMHENPLQTLLYPMIQATTPLLCKLDMAFLVSNDEIGFITSDHPCVWFDPDSCRRPPMYRGPALMYETIEITVPLSPTHCLLLNRQGMNGYIQVQPNVVHEVNRRTRFEADEYFVVRRNVKLDHWFDRGREPEDSWDRLHPRSGG</sequence>
<dbReference type="EMBL" id="WTVG01000083">
    <property type="protein sequence ID" value="NMG26673.1"/>
    <property type="molecule type" value="Genomic_DNA"/>
</dbReference>
<dbReference type="Pfam" id="PF14022">
    <property type="entry name" value="DUF4238"/>
    <property type="match status" value="1"/>
</dbReference>
<organism evidence="1 2">
    <name type="scientific">Aromatoleum anaerobium</name>
    <dbReference type="NCBI Taxonomy" id="182180"/>
    <lineage>
        <taxon>Bacteria</taxon>
        <taxon>Pseudomonadati</taxon>
        <taxon>Pseudomonadota</taxon>
        <taxon>Betaproteobacteria</taxon>
        <taxon>Rhodocyclales</taxon>
        <taxon>Rhodocyclaceae</taxon>
        <taxon>Aromatoleum</taxon>
    </lineage>
</organism>
<dbReference type="Proteomes" id="UP000615989">
    <property type="component" value="Unassembled WGS sequence"/>
</dbReference>
<protein>
    <submittedName>
        <fullName evidence="1">DUF4238 domain-containing protein</fullName>
    </submittedName>
</protein>
<name>A0ABX1PS06_9RHOO</name>
<dbReference type="RefSeq" id="WP_169120010.1">
    <property type="nucleotide sequence ID" value="NZ_WTVG02000040.1"/>
</dbReference>
<evidence type="ECO:0000313" key="1">
    <source>
        <dbReference type="EMBL" id="NMG26673.1"/>
    </source>
</evidence>
<proteinExistence type="predicted"/>
<keyword evidence="2" id="KW-1185">Reference proteome</keyword>
<accession>A0ABX1PS06</accession>
<evidence type="ECO:0000313" key="2">
    <source>
        <dbReference type="Proteomes" id="UP000615989"/>
    </source>
</evidence>
<gene>
    <name evidence="1" type="ORF">GO606_18550</name>
</gene>